<organism evidence="1 2">
    <name type="scientific">Oryza meyeriana var. granulata</name>
    <dbReference type="NCBI Taxonomy" id="110450"/>
    <lineage>
        <taxon>Eukaryota</taxon>
        <taxon>Viridiplantae</taxon>
        <taxon>Streptophyta</taxon>
        <taxon>Embryophyta</taxon>
        <taxon>Tracheophyta</taxon>
        <taxon>Spermatophyta</taxon>
        <taxon>Magnoliopsida</taxon>
        <taxon>Liliopsida</taxon>
        <taxon>Poales</taxon>
        <taxon>Poaceae</taxon>
        <taxon>BOP clade</taxon>
        <taxon>Oryzoideae</taxon>
        <taxon>Oryzeae</taxon>
        <taxon>Oryzinae</taxon>
        <taxon>Oryza</taxon>
        <taxon>Oryza meyeriana</taxon>
    </lineage>
</organism>
<protein>
    <submittedName>
        <fullName evidence="1">Uncharacterized protein</fullName>
    </submittedName>
</protein>
<comment type="caution">
    <text evidence="1">The sequence shown here is derived from an EMBL/GenBank/DDBJ whole genome shotgun (WGS) entry which is preliminary data.</text>
</comment>
<name>A0A6G1DBP0_9ORYZ</name>
<proteinExistence type="predicted"/>
<reference evidence="1 2" key="1">
    <citation type="submission" date="2019-11" db="EMBL/GenBank/DDBJ databases">
        <title>Whole genome sequence of Oryza granulata.</title>
        <authorList>
            <person name="Li W."/>
        </authorList>
    </citation>
    <scope>NUCLEOTIDE SEQUENCE [LARGE SCALE GENOMIC DNA]</scope>
    <source>
        <strain evidence="2">cv. Menghai</strain>
        <tissue evidence="1">Leaf</tissue>
    </source>
</reference>
<dbReference type="OrthoDB" id="695330at2759"/>
<evidence type="ECO:0000313" key="2">
    <source>
        <dbReference type="Proteomes" id="UP000479710"/>
    </source>
</evidence>
<accession>A0A6G1DBP0</accession>
<dbReference type="Proteomes" id="UP000479710">
    <property type="component" value="Unassembled WGS sequence"/>
</dbReference>
<dbReference type="AlphaFoldDB" id="A0A6G1DBP0"/>
<sequence length="106" mass="11869">MVGTCNGLLYITGNGFKGFVLANPNTGNRFKGFVLANPVTGEMLNVPLLVSLGKKPWKVGMHKAYSFAYYPTMGRYKIVLVHFPVYDRWTGSFDLVRVFTLKEDVS</sequence>
<evidence type="ECO:0000313" key="1">
    <source>
        <dbReference type="EMBL" id="KAF0909143.1"/>
    </source>
</evidence>
<gene>
    <name evidence="1" type="ORF">E2562_031645</name>
</gene>
<dbReference type="EMBL" id="SPHZ02000007">
    <property type="protein sequence ID" value="KAF0909143.1"/>
    <property type="molecule type" value="Genomic_DNA"/>
</dbReference>
<keyword evidence="2" id="KW-1185">Reference proteome</keyword>